<gene>
    <name evidence="2" type="ORF">V6N12_076418</name>
</gene>
<dbReference type="CDD" id="cd06222">
    <property type="entry name" value="RNase_H_like"/>
    <property type="match status" value="1"/>
</dbReference>
<sequence>MLDRRDKCKQVEILITIRGLWTTRNKLLFEGQSKRPGNVATFFRSYCLELHIIHDRMKSRLPHVIHYIAPSLPFVKINFDCHFKQEAFTVVSRVIIRDNNGHILGARCKMNCHIASSFAAEAQATIDGLQLVLVFGFRYVILEGDSLSAIKKLKSEKENFSEISALIWDAKQLSRAFSLCQFRFTPRDSNKVAHAMAQEWISPSSEVIWIDGVLESITTLATADRRQIVPP</sequence>
<dbReference type="InterPro" id="IPR044730">
    <property type="entry name" value="RNase_H-like_dom_plant"/>
</dbReference>
<organism evidence="2 3">
    <name type="scientific">Hibiscus sabdariffa</name>
    <name type="common">roselle</name>
    <dbReference type="NCBI Taxonomy" id="183260"/>
    <lineage>
        <taxon>Eukaryota</taxon>
        <taxon>Viridiplantae</taxon>
        <taxon>Streptophyta</taxon>
        <taxon>Embryophyta</taxon>
        <taxon>Tracheophyta</taxon>
        <taxon>Spermatophyta</taxon>
        <taxon>Magnoliopsida</taxon>
        <taxon>eudicotyledons</taxon>
        <taxon>Gunneridae</taxon>
        <taxon>Pentapetalae</taxon>
        <taxon>rosids</taxon>
        <taxon>malvids</taxon>
        <taxon>Malvales</taxon>
        <taxon>Malvaceae</taxon>
        <taxon>Malvoideae</taxon>
        <taxon>Hibiscus</taxon>
    </lineage>
</organism>
<feature type="domain" description="RNase H type-1" evidence="1">
    <location>
        <begin position="78"/>
        <end position="199"/>
    </location>
</feature>
<reference evidence="2 3" key="1">
    <citation type="journal article" date="2024" name="G3 (Bethesda)">
        <title>Genome assembly of Hibiscus sabdariffa L. provides insights into metabolisms of medicinal natural products.</title>
        <authorList>
            <person name="Kim T."/>
        </authorList>
    </citation>
    <scope>NUCLEOTIDE SEQUENCE [LARGE SCALE GENOMIC DNA]</scope>
    <source>
        <strain evidence="2">TK-2024</strain>
        <tissue evidence="2">Old leaves</tissue>
    </source>
</reference>
<evidence type="ECO:0000313" key="2">
    <source>
        <dbReference type="EMBL" id="KAK8533138.1"/>
    </source>
</evidence>
<dbReference type="InterPro" id="IPR012337">
    <property type="entry name" value="RNaseH-like_sf"/>
</dbReference>
<dbReference type="InterPro" id="IPR002156">
    <property type="entry name" value="RNaseH_domain"/>
</dbReference>
<dbReference type="InterPro" id="IPR036397">
    <property type="entry name" value="RNaseH_sf"/>
</dbReference>
<evidence type="ECO:0000313" key="3">
    <source>
        <dbReference type="Proteomes" id="UP001472677"/>
    </source>
</evidence>
<dbReference type="InterPro" id="IPR052929">
    <property type="entry name" value="RNase_H-like_EbsB-rel"/>
</dbReference>
<comment type="caution">
    <text evidence="2">The sequence shown here is derived from an EMBL/GenBank/DDBJ whole genome shotgun (WGS) entry which is preliminary data.</text>
</comment>
<dbReference type="PANTHER" id="PTHR47074:SF61">
    <property type="entry name" value="RNASE H TYPE-1 DOMAIN-CONTAINING PROTEIN"/>
    <property type="match status" value="1"/>
</dbReference>
<dbReference type="Pfam" id="PF13456">
    <property type="entry name" value="RVT_3"/>
    <property type="match status" value="1"/>
</dbReference>
<dbReference type="PANTHER" id="PTHR47074">
    <property type="entry name" value="BNAC02G40300D PROTEIN"/>
    <property type="match status" value="1"/>
</dbReference>
<accession>A0ABR2D9Q4</accession>
<dbReference type="EMBL" id="JBBPBM010000033">
    <property type="protein sequence ID" value="KAK8533138.1"/>
    <property type="molecule type" value="Genomic_DNA"/>
</dbReference>
<dbReference type="Proteomes" id="UP001472677">
    <property type="component" value="Unassembled WGS sequence"/>
</dbReference>
<dbReference type="SUPFAM" id="SSF53098">
    <property type="entry name" value="Ribonuclease H-like"/>
    <property type="match status" value="1"/>
</dbReference>
<keyword evidence="3" id="KW-1185">Reference proteome</keyword>
<protein>
    <recommendedName>
        <fullName evidence="1">RNase H type-1 domain-containing protein</fullName>
    </recommendedName>
</protein>
<evidence type="ECO:0000259" key="1">
    <source>
        <dbReference type="Pfam" id="PF13456"/>
    </source>
</evidence>
<proteinExistence type="predicted"/>
<name>A0ABR2D9Q4_9ROSI</name>
<dbReference type="Gene3D" id="3.30.420.10">
    <property type="entry name" value="Ribonuclease H-like superfamily/Ribonuclease H"/>
    <property type="match status" value="1"/>
</dbReference>